<dbReference type="Proteomes" id="UP001179361">
    <property type="component" value="Unassembled WGS sequence"/>
</dbReference>
<accession>A0ABS8Q3T6</accession>
<keyword evidence="3" id="KW-1185">Reference proteome</keyword>
<evidence type="ECO:0000313" key="3">
    <source>
        <dbReference type="Proteomes" id="UP001179361"/>
    </source>
</evidence>
<gene>
    <name evidence="2" type="ORF">LQ564_08800</name>
</gene>
<feature type="chain" id="PRO_5047409896" evidence="1">
    <location>
        <begin position="34"/>
        <end position="201"/>
    </location>
</feature>
<keyword evidence="1" id="KW-0732">Signal</keyword>
<evidence type="ECO:0000256" key="1">
    <source>
        <dbReference type="SAM" id="SignalP"/>
    </source>
</evidence>
<comment type="caution">
    <text evidence="2">The sequence shown here is derived from an EMBL/GenBank/DDBJ whole genome shotgun (WGS) entry which is preliminary data.</text>
</comment>
<dbReference type="RefSeq" id="WP_231057729.1">
    <property type="nucleotide sequence ID" value="NZ_JAJNOC010000002.1"/>
</dbReference>
<organism evidence="2 3">
    <name type="scientific">Massilia phyllostachyos</name>
    <dbReference type="NCBI Taxonomy" id="2898585"/>
    <lineage>
        <taxon>Bacteria</taxon>
        <taxon>Pseudomonadati</taxon>
        <taxon>Pseudomonadota</taxon>
        <taxon>Betaproteobacteria</taxon>
        <taxon>Burkholderiales</taxon>
        <taxon>Oxalobacteraceae</taxon>
        <taxon>Telluria group</taxon>
        <taxon>Massilia</taxon>
    </lineage>
</organism>
<protein>
    <submittedName>
        <fullName evidence="2">YfiR family protein</fullName>
    </submittedName>
</protein>
<sequence>MTRILPDRRRRLACRALALPLVLAAGAAGAAAAAPTAAPGSAADAPALERRVKAAFLYKFLGYAEFPANAFGDAGAPLLIVVVGSDDMALELARIAAGRAVAGRPITVRQVRADEAPPAAHLLFVAGSDNERAARVLRAAPGAFLTVTECDGGLRLGSVINFRIIDERVRFDVSLDAADRKNVKLSSRLLTVANRVQKGGS</sequence>
<dbReference type="Pfam" id="PF13689">
    <property type="entry name" value="DUF4154"/>
    <property type="match status" value="1"/>
</dbReference>
<evidence type="ECO:0000313" key="2">
    <source>
        <dbReference type="EMBL" id="MCD2516411.1"/>
    </source>
</evidence>
<feature type="signal peptide" evidence="1">
    <location>
        <begin position="1"/>
        <end position="33"/>
    </location>
</feature>
<name>A0ABS8Q3T6_9BURK</name>
<dbReference type="InterPro" id="IPR025293">
    <property type="entry name" value="YfiR/HmsC-like"/>
</dbReference>
<dbReference type="EMBL" id="JAJNOC010000002">
    <property type="protein sequence ID" value="MCD2516411.1"/>
    <property type="molecule type" value="Genomic_DNA"/>
</dbReference>
<proteinExistence type="predicted"/>
<reference evidence="2" key="1">
    <citation type="submission" date="2021-11" db="EMBL/GenBank/DDBJ databases">
        <title>The complete genome of Massilia sp sp. G4R7.</title>
        <authorList>
            <person name="Liu L."/>
            <person name="Yue J."/>
            <person name="Yuan J."/>
            <person name="Yang F."/>
            <person name="Li L."/>
        </authorList>
    </citation>
    <scope>NUCLEOTIDE SEQUENCE</scope>
    <source>
        <strain evidence="2">G4R7</strain>
    </source>
</reference>